<dbReference type="InterPro" id="IPR039910">
    <property type="entry name" value="D15-like"/>
</dbReference>
<feature type="domain" description="POTRA" evidence="10">
    <location>
        <begin position="177"/>
        <end position="265"/>
    </location>
</feature>
<keyword evidence="2 8" id="KW-1134">Transmembrane beta strand</keyword>
<dbReference type="AlphaFoldDB" id="A0A8J7FAG3"/>
<feature type="chain" id="PRO_5035349709" description="Outer membrane protein assembly factor BamA" evidence="8">
    <location>
        <begin position="23"/>
        <end position="774"/>
    </location>
</feature>
<dbReference type="PANTHER" id="PTHR12815">
    <property type="entry name" value="SORTING AND ASSEMBLY MACHINERY SAMM50 PROTEIN FAMILY MEMBER"/>
    <property type="match status" value="1"/>
</dbReference>
<keyword evidence="5 8" id="KW-0677">Repeat</keyword>
<keyword evidence="3 8" id="KW-0812">Transmembrane</keyword>
<evidence type="ECO:0000256" key="3">
    <source>
        <dbReference type="ARBA" id="ARBA00022692"/>
    </source>
</evidence>
<dbReference type="GO" id="GO:0051205">
    <property type="term" value="P:protein insertion into membrane"/>
    <property type="evidence" value="ECO:0007669"/>
    <property type="project" value="UniProtKB-UniRule"/>
</dbReference>
<evidence type="ECO:0000313" key="12">
    <source>
        <dbReference type="Proteomes" id="UP000640333"/>
    </source>
</evidence>
<feature type="domain" description="POTRA" evidence="10">
    <location>
        <begin position="268"/>
        <end position="345"/>
    </location>
</feature>
<feature type="signal peptide" evidence="8">
    <location>
        <begin position="1"/>
        <end position="22"/>
    </location>
</feature>
<comment type="function">
    <text evidence="8">Part of the outer membrane protein assembly complex, which is involved in assembly and insertion of beta-barrel proteins into the outer membrane.</text>
</comment>
<evidence type="ECO:0000256" key="2">
    <source>
        <dbReference type="ARBA" id="ARBA00022452"/>
    </source>
</evidence>
<evidence type="ECO:0000256" key="8">
    <source>
        <dbReference type="HAMAP-Rule" id="MF_01430"/>
    </source>
</evidence>
<dbReference type="PANTHER" id="PTHR12815:SF23">
    <property type="entry name" value="OUTER MEMBRANE PROTEIN ASSEMBLY FACTOR BAMA"/>
    <property type="match status" value="1"/>
</dbReference>
<comment type="subcellular location">
    <subcellularLocation>
        <location evidence="8">Cell outer membrane</location>
    </subcellularLocation>
    <subcellularLocation>
        <location evidence="1">Membrane</location>
    </subcellularLocation>
</comment>
<evidence type="ECO:0000256" key="7">
    <source>
        <dbReference type="ARBA" id="ARBA00023237"/>
    </source>
</evidence>
<feature type="domain" description="POTRA" evidence="10">
    <location>
        <begin position="26"/>
        <end position="93"/>
    </location>
</feature>
<sequence length="774" mass="86182" precursor="true">MKQGYRLLAAVIIFLASTVSSAEGSFEVTDIRLEGLQRVAPGLVFRHFPISNGEQVDEQRLSAAVRKLFAAGYFEDVKLARENGILILKLRERPSIALIRLDGNKALKKEALLEGLKQTGLKEGDVFKRATLEQIKQDLVRIYASQGRYGAQVDAEVEQLPGNRVAVNIDIKEGKVATIEHINVVGNELFDDEKLRDLFELKLPGFWSFYTNDDRYAREKLSGDLERLRSFYMDQGYINFSVDSTQVSITPDRKNVYITVNITEGEKFSIRSVNLAGEMVVPEEELQKVLTVTEGDTFSRKAMVKSQGALSRKLGDSGYMFANVAPSPEVHDDNTVTLNYFLDPGKRTYVRRIVIRGNTRTADEVLRREMRQMEAGLASNEDIENSKKRLERTGYFSTVNVETIPVPGTSDQVDLEYTVVEQQSGSFSASVGFSQGSGLILGLNVQQDNFLGTGRKIAFGISNSDTTTEYKFSSNDPYYTVDGVSRGYNVYYRERNFDENNVSSYETDEIGAGVKFGYPIDEYQRLSFGANIEQISLKTNNTTPQEIIDFIADEGNDYLGLVVNLGWSDNHLNRGIFPTNGYSQNASLELGLPGSDLTYYRARYSLKLYEPLTESERWVAKAWTRLGYAGDLGSNEYPFFKHFYAGGLRSVRGFESNSLGPKDTPRNGATADPFGGNILLTGGLELIFPTPFAEGNNTRSSLFLDAGNVFDTSCGATSTNCVEGIEFDEIRASVGFGFSWITPMGPLTFVLAKPLNEQTGDETEFFQFALGQTF</sequence>
<name>A0A8J7FAG3_9GAMM</name>
<dbReference type="Pfam" id="PF07244">
    <property type="entry name" value="POTRA"/>
    <property type="match status" value="4"/>
</dbReference>
<dbReference type="GO" id="GO:0043165">
    <property type="term" value="P:Gram-negative-bacterium-type cell outer membrane assembly"/>
    <property type="evidence" value="ECO:0007669"/>
    <property type="project" value="UniProtKB-UniRule"/>
</dbReference>
<dbReference type="Pfam" id="PF01103">
    <property type="entry name" value="Omp85"/>
    <property type="match status" value="1"/>
</dbReference>
<dbReference type="Gene3D" id="2.40.160.50">
    <property type="entry name" value="membrane protein fhac: a member of the omp85/tpsb transporter family"/>
    <property type="match status" value="1"/>
</dbReference>
<keyword evidence="7 8" id="KW-0998">Cell outer membrane</keyword>
<evidence type="ECO:0000256" key="4">
    <source>
        <dbReference type="ARBA" id="ARBA00022729"/>
    </source>
</evidence>
<dbReference type="EMBL" id="JADEYS010000001">
    <property type="protein sequence ID" value="MBE9396051.1"/>
    <property type="molecule type" value="Genomic_DNA"/>
</dbReference>
<dbReference type="InterPro" id="IPR023707">
    <property type="entry name" value="OM_assembly_BamA"/>
</dbReference>
<dbReference type="FunFam" id="3.10.20.310:FF:000002">
    <property type="entry name" value="Outer membrane protein assembly factor BamA"/>
    <property type="match status" value="1"/>
</dbReference>
<keyword evidence="12" id="KW-1185">Reference proteome</keyword>
<keyword evidence="4 8" id="KW-0732">Signal</keyword>
<dbReference type="PROSITE" id="PS51779">
    <property type="entry name" value="POTRA"/>
    <property type="match status" value="5"/>
</dbReference>
<dbReference type="Proteomes" id="UP000640333">
    <property type="component" value="Unassembled WGS sequence"/>
</dbReference>
<accession>A0A8J7FAG3</accession>
<dbReference type="NCBIfam" id="TIGR03303">
    <property type="entry name" value="OM_YaeT"/>
    <property type="match status" value="1"/>
</dbReference>
<comment type="subunit">
    <text evidence="8">Part of the Bam complex.</text>
</comment>
<feature type="domain" description="POTRA" evidence="10">
    <location>
        <begin position="348"/>
        <end position="422"/>
    </location>
</feature>
<comment type="caution">
    <text evidence="11">The sequence shown here is derived from an EMBL/GenBank/DDBJ whole genome shotgun (WGS) entry which is preliminary data.</text>
</comment>
<feature type="domain" description="POTRA" evidence="10">
    <location>
        <begin position="94"/>
        <end position="174"/>
    </location>
</feature>
<evidence type="ECO:0000256" key="5">
    <source>
        <dbReference type="ARBA" id="ARBA00022737"/>
    </source>
</evidence>
<evidence type="ECO:0000256" key="6">
    <source>
        <dbReference type="ARBA" id="ARBA00023136"/>
    </source>
</evidence>
<protein>
    <recommendedName>
        <fullName evidence="8 9">Outer membrane protein assembly factor BamA</fullName>
    </recommendedName>
</protein>
<evidence type="ECO:0000259" key="10">
    <source>
        <dbReference type="PROSITE" id="PS51779"/>
    </source>
</evidence>
<keyword evidence="6 8" id="KW-0472">Membrane</keyword>
<dbReference type="PIRSF" id="PIRSF006076">
    <property type="entry name" value="OM_assembly_OMP85"/>
    <property type="match status" value="1"/>
</dbReference>
<reference evidence="11" key="1">
    <citation type="submission" date="2020-10" db="EMBL/GenBank/DDBJ databases">
        <title>Bacterium isolated from coastal waters sediment.</title>
        <authorList>
            <person name="Chen R.-J."/>
            <person name="Lu D.-C."/>
            <person name="Zhu K.-L."/>
            <person name="Du Z.-J."/>
        </authorList>
    </citation>
    <scope>NUCLEOTIDE SEQUENCE</scope>
    <source>
        <strain evidence="11">N1Y112</strain>
    </source>
</reference>
<dbReference type="GO" id="GO:1990063">
    <property type="term" value="C:Bam protein complex"/>
    <property type="evidence" value="ECO:0007669"/>
    <property type="project" value="TreeGrafter"/>
</dbReference>
<dbReference type="Gene3D" id="3.10.20.310">
    <property type="entry name" value="membrane protein fhac"/>
    <property type="match status" value="5"/>
</dbReference>
<dbReference type="RefSeq" id="WP_193951595.1">
    <property type="nucleotide sequence ID" value="NZ_JADEYS010000001.1"/>
</dbReference>
<dbReference type="InterPro" id="IPR000184">
    <property type="entry name" value="Bac_surfAg_D15"/>
</dbReference>
<comment type="similarity">
    <text evidence="8">Belongs to the BamA family.</text>
</comment>
<gene>
    <name evidence="8 11" type="primary">bamA</name>
    <name evidence="11" type="ORF">IOQ59_02115</name>
</gene>
<evidence type="ECO:0000256" key="1">
    <source>
        <dbReference type="ARBA" id="ARBA00004370"/>
    </source>
</evidence>
<proteinExistence type="inferred from homology"/>
<evidence type="ECO:0000313" key="11">
    <source>
        <dbReference type="EMBL" id="MBE9396051.1"/>
    </source>
</evidence>
<evidence type="ECO:0000256" key="9">
    <source>
        <dbReference type="NCBIfam" id="TIGR03303"/>
    </source>
</evidence>
<dbReference type="InterPro" id="IPR034746">
    <property type="entry name" value="POTRA"/>
</dbReference>
<organism evidence="11 12">
    <name type="scientific">Pontibacterium sinense</name>
    <dbReference type="NCBI Taxonomy" id="2781979"/>
    <lineage>
        <taxon>Bacteria</taxon>
        <taxon>Pseudomonadati</taxon>
        <taxon>Pseudomonadota</taxon>
        <taxon>Gammaproteobacteria</taxon>
        <taxon>Oceanospirillales</taxon>
        <taxon>Oceanospirillaceae</taxon>
        <taxon>Pontibacterium</taxon>
    </lineage>
</organism>
<dbReference type="HAMAP" id="MF_01430">
    <property type="entry name" value="OM_assembly_BamA"/>
    <property type="match status" value="1"/>
</dbReference>
<dbReference type="InterPro" id="IPR010827">
    <property type="entry name" value="BamA/TamA_POTRA"/>
</dbReference>